<dbReference type="SUPFAM" id="SSF53244">
    <property type="entry name" value="MurD-like peptide ligases, peptide-binding domain"/>
    <property type="match status" value="1"/>
</dbReference>
<comment type="caution">
    <text evidence="6">The sequence shown here is derived from an EMBL/GenBank/DDBJ whole genome shotgun (WGS) entry which is preliminary data.</text>
</comment>
<dbReference type="Gene3D" id="3.90.190.20">
    <property type="entry name" value="Mur ligase, C-terminal domain"/>
    <property type="match status" value="1"/>
</dbReference>
<gene>
    <name evidence="6" type="ORF">P7D85_09740</name>
</gene>
<dbReference type="SUPFAM" id="SSF53623">
    <property type="entry name" value="MurD-like peptide ligases, catalytic domain"/>
    <property type="match status" value="1"/>
</dbReference>
<dbReference type="RefSeq" id="WP_311822922.1">
    <property type="nucleotide sequence ID" value="NZ_JARPYF010000007.1"/>
</dbReference>
<dbReference type="InterPro" id="IPR013221">
    <property type="entry name" value="Mur_ligase_cen"/>
</dbReference>
<dbReference type="PANTHER" id="PTHR43024">
    <property type="entry name" value="UDP-N-ACETYLMURAMOYL-TRIPEPTIDE--D-ALANYL-D-ALANINE LIGASE"/>
    <property type="match status" value="1"/>
</dbReference>
<dbReference type="GO" id="GO:0016874">
    <property type="term" value="F:ligase activity"/>
    <property type="evidence" value="ECO:0007669"/>
    <property type="project" value="UniProtKB-KW"/>
</dbReference>
<organism evidence="6 7">
    <name type="scientific">Enterococcus hulanensis</name>
    <dbReference type="NCBI Taxonomy" id="2559929"/>
    <lineage>
        <taxon>Bacteria</taxon>
        <taxon>Bacillati</taxon>
        <taxon>Bacillota</taxon>
        <taxon>Bacilli</taxon>
        <taxon>Lactobacillales</taxon>
        <taxon>Enterococcaceae</taxon>
        <taxon>Enterococcus</taxon>
    </lineage>
</organism>
<name>A0ABU3EYW4_9ENTE</name>
<evidence type="ECO:0000256" key="3">
    <source>
        <dbReference type="ARBA" id="ARBA00022840"/>
    </source>
</evidence>
<keyword evidence="7" id="KW-1185">Reference proteome</keyword>
<dbReference type="EMBL" id="JARPYI010000004">
    <property type="protein sequence ID" value="MDT2600058.1"/>
    <property type="molecule type" value="Genomic_DNA"/>
</dbReference>
<keyword evidence="2" id="KW-0547">Nucleotide-binding</keyword>
<dbReference type="Pfam" id="PF02875">
    <property type="entry name" value="Mur_ligase_C"/>
    <property type="match status" value="1"/>
</dbReference>
<evidence type="ECO:0000259" key="5">
    <source>
        <dbReference type="Pfam" id="PF08245"/>
    </source>
</evidence>
<feature type="domain" description="Mur ligase C-terminal" evidence="4">
    <location>
        <begin position="360"/>
        <end position="473"/>
    </location>
</feature>
<evidence type="ECO:0000256" key="1">
    <source>
        <dbReference type="ARBA" id="ARBA00022598"/>
    </source>
</evidence>
<proteinExistence type="predicted"/>
<feature type="domain" description="Mur ligase central" evidence="5">
    <location>
        <begin position="132"/>
        <end position="325"/>
    </location>
</feature>
<dbReference type="InterPro" id="IPR051046">
    <property type="entry name" value="MurCDEF_CellWall_CoF430Synth"/>
</dbReference>
<dbReference type="Pfam" id="PF08245">
    <property type="entry name" value="Mur_ligase_M"/>
    <property type="match status" value="1"/>
</dbReference>
<dbReference type="InterPro" id="IPR004101">
    <property type="entry name" value="Mur_ligase_C"/>
</dbReference>
<keyword evidence="1 6" id="KW-0436">Ligase</keyword>
<evidence type="ECO:0000256" key="2">
    <source>
        <dbReference type="ARBA" id="ARBA00022741"/>
    </source>
</evidence>
<accession>A0ABU3EYW4</accession>
<reference evidence="6 7" key="1">
    <citation type="submission" date="2023-03" db="EMBL/GenBank/DDBJ databases">
        <authorList>
            <person name="Shen W."/>
            <person name="Cai J."/>
        </authorList>
    </citation>
    <scope>NUCLEOTIDE SEQUENCE [LARGE SCALE GENOMIC DNA]</scope>
    <source>
        <strain evidence="6 7">D6-4</strain>
    </source>
</reference>
<dbReference type="Gene3D" id="3.40.1190.10">
    <property type="entry name" value="Mur-like, catalytic domain"/>
    <property type="match status" value="1"/>
</dbReference>
<dbReference type="InterPro" id="IPR036565">
    <property type="entry name" value="Mur-like_cat_sf"/>
</dbReference>
<dbReference type="Proteomes" id="UP001252875">
    <property type="component" value="Unassembled WGS sequence"/>
</dbReference>
<evidence type="ECO:0000313" key="7">
    <source>
        <dbReference type="Proteomes" id="UP001252875"/>
    </source>
</evidence>
<keyword evidence="3" id="KW-0067">ATP-binding</keyword>
<evidence type="ECO:0000259" key="4">
    <source>
        <dbReference type="Pfam" id="PF02875"/>
    </source>
</evidence>
<evidence type="ECO:0000313" key="6">
    <source>
        <dbReference type="EMBL" id="MDT2600058.1"/>
    </source>
</evidence>
<protein>
    <submittedName>
        <fullName evidence="6">UDP-N-acetylmuramoyl-tripeptide--D-alanyl-D-alanine ligase</fullName>
    </submittedName>
</protein>
<dbReference type="PANTHER" id="PTHR43024:SF1">
    <property type="entry name" value="UDP-N-ACETYLMURAMOYL-TRIPEPTIDE--D-ALANYL-D-ALANINE LIGASE"/>
    <property type="match status" value="1"/>
</dbReference>
<sequence>MEIIKSQNKSFTKVNFDELEGHFLNDAIATSLNITNFEYTINGMRKTTDPQTAFISFTKERIKTALGAERNWPSGDNFVKVNSTRIALYITETPIMELSDTVVQFIVPDTWEFMHQVGNYLRNRLDIPAIAITGSVGKTTTRMMIEHLFSEDYQVLSNQGNHNTRFAIPLYMAKLVQSPDILNLEVSLNALNYRGKGPQSTFVRPTIAILTSISFAHMSTMKDLNGLAKLKANIFNGLDEQGVAIINHDIPMEQRNIAWAAAKEKTNKILTYSMTDSDADLHLISKKELKDITEVTVSYHGELYTYYLCLSSAGIVENSLAVILVLKTMEIDPDKYLSRFLTFHSLPKVMERKRGYIDGKKIDIIDDTHNAAIPSMINAITSFTNKVNYYSGRKLLALGQVADLGKFSEELHESLIPYINNSGADMLLGYGESMKDVVDSTDIPSQWFGSMDEYLEGLRKEITENSLILLKGSVSASDYHRISVLLDGIRSNNRL</sequence>
<dbReference type="InterPro" id="IPR036615">
    <property type="entry name" value="Mur_ligase_C_dom_sf"/>
</dbReference>